<proteinExistence type="predicted"/>
<keyword evidence="1" id="KW-0285">Flavoprotein</keyword>
<dbReference type="OrthoDB" id="9806179at2"/>
<accession>A0A1T4JRT8</accession>
<evidence type="ECO:0000313" key="4">
    <source>
        <dbReference type="EMBL" id="SJZ32861.1"/>
    </source>
</evidence>
<dbReference type="PRINTS" id="PR00368">
    <property type="entry name" value="FADPNR"/>
</dbReference>
<dbReference type="SUPFAM" id="SSF51905">
    <property type="entry name" value="FAD/NAD(P)-binding domain"/>
    <property type="match status" value="1"/>
</dbReference>
<keyword evidence="5" id="KW-1185">Reference proteome</keyword>
<organism evidence="4 5">
    <name type="scientific">Eubacterium coprostanoligenes</name>
    <dbReference type="NCBI Taxonomy" id="290054"/>
    <lineage>
        <taxon>Bacteria</taxon>
        <taxon>Bacillati</taxon>
        <taxon>Bacillota</taxon>
        <taxon>Clostridia</taxon>
        <taxon>Eubacteriales</taxon>
        <taxon>Eubacteriaceae</taxon>
        <taxon>Eubacterium</taxon>
    </lineage>
</organism>
<dbReference type="InterPro" id="IPR023753">
    <property type="entry name" value="FAD/NAD-binding_dom"/>
</dbReference>
<dbReference type="PANTHER" id="PTHR48105">
    <property type="entry name" value="THIOREDOXIN REDUCTASE 1-RELATED-RELATED"/>
    <property type="match status" value="1"/>
</dbReference>
<evidence type="ECO:0000313" key="5">
    <source>
        <dbReference type="Proteomes" id="UP000190657"/>
    </source>
</evidence>
<gene>
    <name evidence="4" type="ORF">SAMN02745114_00021</name>
</gene>
<keyword evidence="2" id="KW-0560">Oxidoreductase</keyword>
<dbReference type="Gene3D" id="3.50.50.60">
    <property type="entry name" value="FAD/NAD(P)-binding domain"/>
    <property type="match status" value="2"/>
</dbReference>
<dbReference type="InterPro" id="IPR036188">
    <property type="entry name" value="FAD/NAD-bd_sf"/>
</dbReference>
<dbReference type="PRINTS" id="PR00469">
    <property type="entry name" value="PNDRDTASEII"/>
</dbReference>
<dbReference type="Proteomes" id="UP000190657">
    <property type="component" value="Unassembled WGS sequence"/>
</dbReference>
<sequence>MFDVAIIGSGPAGISSAINCKIRNKSIVLFGQNELSHKVEISEKINNYPGLPNISGKELNAKMREHLDSMGIEITEERITGIYNMKDKFTLLANRKMFEARSVILCLGAETIKPLPKERELLGRGVSYCATCDGMLYKDKKIAVFCDNADGEEEVEYLSDLASEVYYSHKFTSKIDKANVTHLKSIITAVIGDSKVSGIELADGTNLDVDGVFFIKQAVSADVLLNKLEVQNGSIVVDKNMKTSIDGCFAAGDCTGTPYQIAKAVGEGNIAAHSAVKYLSELDKLS</sequence>
<dbReference type="AlphaFoldDB" id="A0A1T4JRT8"/>
<reference evidence="4 5" key="1">
    <citation type="submission" date="2017-02" db="EMBL/GenBank/DDBJ databases">
        <authorList>
            <person name="Peterson S.W."/>
        </authorList>
    </citation>
    <scope>NUCLEOTIDE SEQUENCE [LARGE SCALE GENOMIC DNA]</scope>
    <source>
        <strain evidence="4 5">ATCC 51222</strain>
    </source>
</reference>
<evidence type="ECO:0000256" key="1">
    <source>
        <dbReference type="ARBA" id="ARBA00022630"/>
    </source>
</evidence>
<feature type="domain" description="FAD/NAD(P)-binding" evidence="3">
    <location>
        <begin position="2"/>
        <end position="268"/>
    </location>
</feature>
<name>A0A1T4JRT8_9FIRM</name>
<protein>
    <submittedName>
        <fullName evidence="4">Thioredoxin reductase (NADPH)</fullName>
    </submittedName>
</protein>
<dbReference type="STRING" id="290054.SAMN02745114_00021"/>
<evidence type="ECO:0000256" key="2">
    <source>
        <dbReference type="ARBA" id="ARBA00023002"/>
    </source>
</evidence>
<dbReference type="EMBL" id="FUWW01000001">
    <property type="protein sequence ID" value="SJZ32861.1"/>
    <property type="molecule type" value="Genomic_DNA"/>
</dbReference>
<dbReference type="GO" id="GO:0016491">
    <property type="term" value="F:oxidoreductase activity"/>
    <property type="evidence" value="ECO:0007669"/>
    <property type="project" value="UniProtKB-KW"/>
</dbReference>
<dbReference type="Pfam" id="PF07992">
    <property type="entry name" value="Pyr_redox_2"/>
    <property type="match status" value="1"/>
</dbReference>
<evidence type="ECO:0000259" key="3">
    <source>
        <dbReference type="Pfam" id="PF07992"/>
    </source>
</evidence>
<dbReference type="InterPro" id="IPR050097">
    <property type="entry name" value="Ferredoxin-NADP_redctase_2"/>
</dbReference>
<dbReference type="RefSeq" id="WP_078767546.1">
    <property type="nucleotide sequence ID" value="NZ_FUWW01000001.1"/>
</dbReference>